<name>A0A9Q8WIK7_9PEZI</name>
<dbReference type="Proteomes" id="UP000830671">
    <property type="component" value="Chromosome 5"/>
</dbReference>
<feature type="non-terminal residue" evidence="1">
    <location>
        <position position="1"/>
    </location>
</feature>
<protein>
    <submittedName>
        <fullName evidence="1">Uncharacterized protein</fullName>
    </submittedName>
</protein>
<organism evidence="1 2">
    <name type="scientific">Colletotrichum lupini</name>
    <dbReference type="NCBI Taxonomy" id="145971"/>
    <lineage>
        <taxon>Eukaryota</taxon>
        <taxon>Fungi</taxon>
        <taxon>Dikarya</taxon>
        <taxon>Ascomycota</taxon>
        <taxon>Pezizomycotina</taxon>
        <taxon>Sordariomycetes</taxon>
        <taxon>Hypocreomycetidae</taxon>
        <taxon>Glomerellales</taxon>
        <taxon>Glomerellaceae</taxon>
        <taxon>Colletotrichum</taxon>
        <taxon>Colletotrichum acutatum species complex</taxon>
    </lineage>
</organism>
<evidence type="ECO:0000313" key="1">
    <source>
        <dbReference type="EMBL" id="UQC84621.1"/>
    </source>
</evidence>
<dbReference type="GeneID" id="73344104"/>
<dbReference type="EMBL" id="CP019477">
    <property type="protein sequence ID" value="UQC84621.1"/>
    <property type="molecule type" value="Genomic_DNA"/>
</dbReference>
<keyword evidence="2" id="KW-1185">Reference proteome</keyword>
<dbReference type="AlphaFoldDB" id="A0A9Q8WIK7"/>
<gene>
    <name evidence="1" type="ORF">CLUP02_10118</name>
</gene>
<dbReference type="RefSeq" id="XP_049146238.1">
    <property type="nucleotide sequence ID" value="XM_049289094.1"/>
</dbReference>
<accession>A0A9Q8WIK7</accession>
<proteinExistence type="predicted"/>
<dbReference type="KEGG" id="clup:CLUP02_10118"/>
<reference evidence="1" key="1">
    <citation type="journal article" date="2021" name="Mol. Plant Microbe Interact.">
        <title>Complete Genome Sequence of the Plant-Pathogenic Fungus Colletotrichum lupini.</title>
        <authorList>
            <person name="Baroncelli R."/>
            <person name="Pensec F."/>
            <person name="Da Lio D."/>
            <person name="Boufleur T."/>
            <person name="Vicente I."/>
            <person name="Sarrocco S."/>
            <person name="Picot A."/>
            <person name="Baraldi E."/>
            <person name="Sukno S."/>
            <person name="Thon M."/>
            <person name="Le Floch G."/>
        </authorList>
    </citation>
    <scope>NUCLEOTIDE SEQUENCE</scope>
    <source>
        <strain evidence="1">IMI 504893</strain>
    </source>
</reference>
<sequence length="45" mass="5287">FLFLPLLAARAILDIDYTVLIHSINRYSHCLDKYIYIINISIYKG</sequence>
<evidence type="ECO:0000313" key="2">
    <source>
        <dbReference type="Proteomes" id="UP000830671"/>
    </source>
</evidence>